<gene>
    <name evidence="2" type="ORF">CYJ25_08185</name>
</gene>
<dbReference type="SUPFAM" id="SSF52309">
    <property type="entry name" value="N-(deoxy)ribosyltransferase-like"/>
    <property type="match status" value="1"/>
</dbReference>
<sequence>MSATTDHVLGLSRRNARGYADPTSYKVLKQLQQTENMARPLTYICSPYSGDVQANTALARQFCGFAISAGQIPLAPHLLFSQFMNDHDLDERELAMCFNKVLLSRCDEVWVYTGQVSRGMRAEIEWARELELPIRYFNADFQEVTY</sequence>
<dbReference type="Gene3D" id="3.40.50.10400">
    <property type="entry name" value="Hypothetical protein PA1492"/>
    <property type="match status" value="1"/>
</dbReference>
<accession>A0A2I1I3P2</accession>
<reference evidence="2 3" key="1">
    <citation type="submission" date="2017-12" db="EMBL/GenBank/DDBJ databases">
        <title>Phylogenetic diversity of female urinary microbiome.</title>
        <authorList>
            <person name="Thomas-White K."/>
            <person name="Wolfe A.J."/>
        </authorList>
    </citation>
    <scope>NUCLEOTIDE SEQUENCE [LARGE SCALE GENOMIC DNA]</scope>
    <source>
        <strain evidence="2 3">UMB0250</strain>
    </source>
</reference>
<evidence type="ECO:0000313" key="2">
    <source>
        <dbReference type="EMBL" id="PKY65742.1"/>
    </source>
</evidence>
<proteinExistence type="predicted"/>
<dbReference type="InterPro" id="IPR056670">
    <property type="entry name" value="DUF7768"/>
</dbReference>
<name>A0A2I1I3P2_9ACTO</name>
<dbReference type="Proteomes" id="UP000234545">
    <property type="component" value="Unassembled WGS sequence"/>
</dbReference>
<dbReference type="EMBL" id="PKKJ01000016">
    <property type="protein sequence ID" value="PKY65742.1"/>
    <property type="molecule type" value="Genomic_DNA"/>
</dbReference>
<dbReference type="AlphaFoldDB" id="A0A2I1I3P2"/>
<dbReference type="RefSeq" id="WP_101628663.1">
    <property type="nucleotide sequence ID" value="NZ_PKKJ01000016.1"/>
</dbReference>
<protein>
    <submittedName>
        <fullName evidence="2">DUF4406 domain-containing protein</fullName>
    </submittedName>
</protein>
<comment type="caution">
    <text evidence="2">The sequence shown here is derived from an EMBL/GenBank/DDBJ whole genome shotgun (WGS) entry which is preliminary data.</text>
</comment>
<evidence type="ECO:0000259" key="1">
    <source>
        <dbReference type="Pfam" id="PF24963"/>
    </source>
</evidence>
<organism evidence="2 3">
    <name type="scientific">Schaalia turicensis</name>
    <dbReference type="NCBI Taxonomy" id="131111"/>
    <lineage>
        <taxon>Bacteria</taxon>
        <taxon>Bacillati</taxon>
        <taxon>Actinomycetota</taxon>
        <taxon>Actinomycetes</taxon>
        <taxon>Actinomycetales</taxon>
        <taxon>Actinomycetaceae</taxon>
        <taxon>Schaalia</taxon>
    </lineage>
</organism>
<feature type="domain" description="DUF7768" evidence="1">
    <location>
        <begin position="40"/>
        <end position="137"/>
    </location>
</feature>
<dbReference type="OrthoDB" id="9807423at2"/>
<dbReference type="Pfam" id="PF24963">
    <property type="entry name" value="DUF7768"/>
    <property type="match status" value="1"/>
</dbReference>
<evidence type="ECO:0000313" key="3">
    <source>
        <dbReference type="Proteomes" id="UP000234545"/>
    </source>
</evidence>